<dbReference type="PANTHER" id="PTHR21089">
    <property type="entry name" value="SHIKIMATE DEHYDROGENASE"/>
    <property type="match status" value="1"/>
</dbReference>
<sequence>MPHAINKDTQVCMSLAGRPGNTGTRFHNHLYEALGLNYLYKAFTTHDLPAAIGGIRALGIRGCAISMPFKEACIPLLDGLDPSAKVIDSVNTIVNDNGCLTGYNTDFLAIAYLLDKHAVSSELTFALRGSGGMAKAVAFALRQAGFSRGHIVARNPVTGPALAEASGYEWAPSLEGLQPQLLINVTPIGMSGGPEEHDLAFPEELIEQARVIFDVVAMPSETPLIQAARKKNKPVITGAEVVTLQALEQFVLYTGIRPSDEQVQQAASYSRNP</sequence>
<dbReference type="EMBL" id="VLKY01000011">
    <property type="protein sequence ID" value="TWI52614.1"/>
    <property type="molecule type" value="Genomic_DNA"/>
</dbReference>
<dbReference type="GO" id="GO:0009423">
    <property type="term" value="P:chorismate biosynthetic process"/>
    <property type="evidence" value="ECO:0007669"/>
    <property type="project" value="TreeGrafter"/>
</dbReference>
<gene>
    <name evidence="4" type="ORF">IQ22_03384</name>
</gene>
<dbReference type="AlphaFoldDB" id="A0A562Q7C8"/>
<evidence type="ECO:0000313" key="4">
    <source>
        <dbReference type="EMBL" id="TWI52614.1"/>
    </source>
</evidence>
<dbReference type="InterPro" id="IPR022893">
    <property type="entry name" value="Shikimate_DH_fam"/>
</dbReference>
<feature type="domain" description="Shikimate dehydrogenase substrate binding N-terminal" evidence="3">
    <location>
        <begin position="26"/>
        <end position="93"/>
    </location>
</feature>
<dbReference type="Pfam" id="PF08501">
    <property type="entry name" value="Shikimate_dh_N"/>
    <property type="match status" value="1"/>
</dbReference>
<dbReference type="GO" id="GO:0019632">
    <property type="term" value="P:shikimate metabolic process"/>
    <property type="evidence" value="ECO:0007669"/>
    <property type="project" value="TreeGrafter"/>
</dbReference>
<dbReference type="GO" id="GO:0004764">
    <property type="term" value="F:shikimate 3-dehydrogenase (NADP+) activity"/>
    <property type="evidence" value="ECO:0007669"/>
    <property type="project" value="InterPro"/>
</dbReference>
<dbReference type="NCBIfam" id="NF009202">
    <property type="entry name" value="PRK12550.1"/>
    <property type="match status" value="1"/>
</dbReference>
<dbReference type="Proteomes" id="UP000316905">
    <property type="component" value="Unassembled WGS sequence"/>
</dbReference>
<dbReference type="InterPro" id="IPR036291">
    <property type="entry name" value="NAD(P)-bd_dom_sf"/>
</dbReference>
<evidence type="ECO:0000259" key="3">
    <source>
        <dbReference type="Pfam" id="PF08501"/>
    </source>
</evidence>
<dbReference type="SUPFAM" id="SSF51735">
    <property type="entry name" value="NAD(P)-binding Rossmann-fold domains"/>
    <property type="match status" value="1"/>
</dbReference>
<keyword evidence="5" id="KW-1185">Reference proteome</keyword>
<proteinExistence type="predicted"/>
<dbReference type="RefSeq" id="WP_145143958.1">
    <property type="nucleotide sequence ID" value="NZ_VLKY01000011.1"/>
</dbReference>
<dbReference type="InterPro" id="IPR013708">
    <property type="entry name" value="Shikimate_DH-bd_N"/>
</dbReference>
<protein>
    <submittedName>
        <fullName evidence="4">Shikimate dehydrogenase</fullName>
    </submittedName>
</protein>
<name>A0A562Q7C8_9PSED</name>
<evidence type="ECO:0000256" key="2">
    <source>
        <dbReference type="ARBA" id="ARBA00023002"/>
    </source>
</evidence>
<evidence type="ECO:0000256" key="1">
    <source>
        <dbReference type="ARBA" id="ARBA00022857"/>
    </source>
</evidence>
<keyword evidence="2" id="KW-0560">Oxidoreductase</keyword>
<reference evidence="4 5" key="1">
    <citation type="journal article" date="2015" name="Stand. Genomic Sci.">
        <title>Genomic Encyclopedia of Bacterial and Archaeal Type Strains, Phase III: the genomes of soil and plant-associated and newly described type strains.</title>
        <authorList>
            <person name="Whitman W.B."/>
            <person name="Woyke T."/>
            <person name="Klenk H.P."/>
            <person name="Zhou Y."/>
            <person name="Lilburn T.G."/>
            <person name="Beck B.J."/>
            <person name="De Vos P."/>
            <person name="Vandamme P."/>
            <person name="Eisen J.A."/>
            <person name="Garrity G."/>
            <person name="Hugenholtz P."/>
            <person name="Kyrpides N.C."/>
        </authorList>
    </citation>
    <scope>NUCLEOTIDE SEQUENCE [LARGE SCALE GENOMIC DNA]</scope>
    <source>
        <strain evidence="4 5">CGMCC 1.6858</strain>
    </source>
</reference>
<accession>A0A562Q7C8</accession>
<evidence type="ECO:0000313" key="5">
    <source>
        <dbReference type="Proteomes" id="UP000316905"/>
    </source>
</evidence>
<dbReference type="CDD" id="cd01065">
    <property type="entry name" value="NAD_bind_Shikimate_DH"/>
    <property type="match status" value="1"/>
</dbReference>
<organism evidence="4 5">
    <name type="scientific">Pseudomonas duriflava</name>
    <dbReference type="NCBI Taxonomy" id="459528"/>
    <lineage>
        <taxon>Bacteria</taxon>
        <taxon>Pseudomonadati</taxon>
        <taxon>Pseudomonadota</taxon>
        <taxon>Gammaproteobacteria</taxon>
        <taxon>Pseudomonadales</taxon>
        <taxon>Pseudomonadaceae</taxon>
        <taxon>Pseudomonas</taxon>
    </lineage>
</organism>
<keyword evidence="1" id="KW-0521">NADP</keyword>
<dbReference type="InterPro" id="IPR046346">
    <property type="entry name" value="Aminoacid_DH-like_N_sf"/>
</dbReference>
<dbReference type="GO" id="GO:0005829">
    <property type="term" value="C:cytosol"/>
    <property type="evidence" value="ECO:0007669"/>
    <property type="project" value="TreeGrafter"/>
</dbReference>
<dbReference type="PANTHER" id="PTHR21089:SF9">
    <property type="entry name" value="SHIKIMATE DEHYDROGENASE-LIKE PROTEIN HI_0607"/>
    <property type="match status" value="1"/>
</dbReference>
<dbReference type="Gene3D" id="3.40.50.720">
    <property type="entry name" value="NAD(P)-binding Rossmann-like Domain"/>
    <property type="match status" value="1"/>
</dbReference>
<dbReference type="SUPFAM" id="SSF53223">
    <property type="entry name" value="Aminoacid dehydrogenase-like, N-terminal domain"/>
    <property type="match status" value="1"/>
</dbReference>
<comment type="caution">
    <text evidence="4">The sequence shown here is derived from an EMBL/GenBank/DDBJ whole genome shotgun (WGS) entry which is preliminary data.</text>
</comment>
<dbReference type="OrthoDB" id="9792692at2"/>
<dbReference type="GO" id="GO:0050661">
    <property type="term" value="F:NADP binding"/>
    <property type="evidence" value="ECO:0007669"/>
    <property type="project" value="TreeGrafter"/>
</dbReference>
<dbReference type="Gene3D" id="3.40.50.10860">
    <property type="entry name" value="Leucine Dehydrogenase, chain A, domain 1"/>
    <property type="match status" value="1"/>
</dbReference>